<dbReference type="Pfam" id="PF13906">
    <property type="entry name" value="AA_permease_C"/>
    <property type="match status" value="1"/>
</dbReference>
<evidence type="ECO:0000256" key="5">
    <source>
        <dbReference type="ARBA" id="ARBA00023136"/>
    </source>
</evidence>
<feature type="transmembrane region" description="Helical" evidence="6">
    <location>
        <begin position="477"/>
        <end position="497"/>
    </location>
</feature>
<dbReference type="EMBL" id="MU826356">
    <property type="protein sequence ID" value="KAJ7379563.1"/>
    <property type="molecule type" value="Genomic_DNA"/>
</dbReference>
<feature type="transmembrane region" description="Helical" evidence="6">
    <location>
        <begin position="58"/>
        <end position="82"/>
    </location>
</feature>
<evidence type="ECO:0000256" key="2">
    <source>
        <dbReference type="ARBA" id="ARBA00022448"/>
    </source>
</evidence>
<dbReference type="OrthoDB" id="3900342at2759"/>
<dbReference type="GO" id="GO:0005886">
    <property type="term" value="C:plasma membrane"/>
    <property type="evidence" value="ECO:0007669"/>
    <property type="project" value="TreeGrafter"/>
</dbReference>
<feature type="domain" description="Cationic amino acid transporter C-terminal" evidence="7">
    <location>
        <begin position="541"/>
        <end position="591"/>
    </location>
</feature>
<dbReference type="FunFam" id="1.20.1740.10:FF:000010">
    <property type="entry name" value="probable cationic amino acid transporter"/>
    <property type="match status" value="1"/>
</dbReference>
<evidence type="ECO:0000313" key="9">
    <source>
        <dbReference type="Proteomes" id="UP001163046"/>
    </source>
</evidence>
<dbReference type="Gene3D" id="1.20.1740.10">
    <property type="entry name" value="Amino acid/polyamine transporter I"/>
    <property type="match status" value="2"/>
</dbReference>
<feature type="transmembrane region" description="Helical" evidence="6">
    <location>
        <begin position="568"/>
        <end position="586"/>
    </location>
</feature>
<feature type="transmembrane region" description="Helical" evidence="6">
    <location>
        <begin position="34"/>
        <end position="52"/>
    </location>
</feature>
<name>A0A9W9ZD85_9CNID</name>
<dbReference type="PANTHER" id="PTHR43243:SF4">
    <property type="entry name" value="CATIONIC AMINO ACID TRANSPORTER 4"/>
    <property type="match status" value="1"/>
</dbReference>
<feature type="transmembrane region" description="Helical" evidence="6">
    <location>
        <begin position="189"/>
        <end position="209"/>
    </location>
</feature>
<dbReference type="GO" id="GO:0015171">
    <property type="term" value="F:amino acid transmembrane transporter activity"/>
    <property type="evidence" value="ECO:0007669"/>
    <property type="project" value="TreeGrafter"/>
</dbReference>
<dbReference type="Proteomes" id="UP001163046">
    <property type="component" value="Unassembled WGS sequence"/>
</dbReference>
<accession>A0A9W9ZD85</accession>
<sequence length="623" mass="68300">MACQRLRNNLTRKKSDEVFQSDSLLRRCLTTIDLTSLGVGTVVGAGLYVVAGELARDIAGPAVVLSFLLASLSALLCASFYAEFGCRIPKAGSAYIYTYVALGEIWAFVVGWNIILEYIIGGASLARACSEYIDTVFHGEIYHFFMNGIATWNYAAIGPFPDLLAFGLVVVVVILVCLGTRLSANVQKVVTAGNFLVVLFMIVYGLFFANFENWTNDFAPYGTRGVLRGAASAFYAFAGFDVVTTAAEEAVNPQTNIPLSLILTVTISTMAYFGVATILTLMLPYYQLDAFVPLAQAFAQGNFPAAKYIIAVGGICATLSALVCVVFSPSRIIYSMSTDGLLFRWFSHVNNKTHAPVRATITVGCLTALMAMIFDINQLVELLSIGTLLAYTMVAISVLVSRYQPGVQSVYANSASETSTRTGQWILNLCTKSNEPQHDSTLQISQTAAYQPITDEEKPLNDNDDDFKREANESTAFCVKLSVFFLVAGIAGLAVFLTYCFERISEGEWWAVFLICVFSGTIVVSLVAIQLQPRNSATFPFMVPGVPYIPAITIFINAVLMANLHWTTYVRFGVWMILGFILYLFYGYQHSTEAIKPANQREGEFFLPETPNIQKVVNKPQIQ</sequence>
<keyword evidence="9" id="KW-1185">Reference proteome</keyword>
<dbReference type="Pfam" id="PF13520">
    <property type="entry name" value="AA_permease_2"/>
    <property type="match status" value="1"/>
</dbReference>
<feature type="transmembrane region" description="Helical" evidence="6">
    <location>
        <begin position="308"/>
        <end position="334"/>
    </location>
</feature>
<gene>
    <name evidence="8" type="ORF">OS493_013955</name>
</gene>
<reference evidence="8" key="1">
    <citation type="submission" date="2023-01" db="EMBL/GenBank/DDBJ databases">
        <title>Genome assembly of the deep-sea coral Lophelia pertusa.</title>
        <authorList>
            <person name="Herrera S."/>
            <person name="Cordes E."/>
        </authorList>
    </citation>
    <scope>NUCLEOTIDE SEQUENCE</scope>
    <source>
        <strain evidence="8">USNM1676648</strain>
        <tissue evidence="8">Polyp</tissue>
    </source>
</reference>
<feature type="transmembrane region" description="Helical" evidence="6">
    <location>
        <begin position="259"/>
        <end position="288"/>
    </location>
</feature>
<protein>
    <recommendedName>
        <fullName evidence="7">Cationic amino acid transporter C-terminal domain-containing protein</fullName>
    </recommendedName>
</protein>
<feature type="transmembrane region" description="Helical" evidence="6">
    <location>
        <begin position="509"/>
        <end position="529"/>
    </location>
</feature>
<organism evidence="8 9">
    <name type="scientific">Desmophyllum pertusum</name>
    <dbReference type="NCBI Taxonomy" id="174260"/>
    <lineage>
        <taxon>Eukaryota</taxon>
        <taxon>Metazoa</taxon>
        <taxon>Cnidaria</taxon>
        <taxon>Anthozoa</taxon>
        <taxon>Hexacorallia</taxon>
        <taxon>Scleractinia</taxon>
        <taxon>Caryophylliina</taxon>
        <taxon>Caryophylliidae</taxon>
        <taxon>Desmophyllum</taxon>
    </lineage>
</organism>
<evidence type="ECO:0000313" key="8">
    <source>
        <dbReference type="EMBL" id="KAJ7379563.1"/>
    </source>
</evidence>
<evidence type="ECO:0000256" key="6">
    <source>
        <dbReference type="SAM" id="Phobius"/>
    </source>
</evidence>
<dbReference type="InterPro" id="IPR002293">
    <property type="entry name" value="AA/rel_permease1"/>
</dbReference>
<evidence type="ECO:0000259" key="7">
    <source>
        <dbReference type="Pfam" id="PF13906"/>
    </source>
</evidence>
<keyword evidence="4 6" id="KW-1133">Transmembrane helix</keyword>
<feature type="transmembrane region" description="Helical" evidence="6">
    <location>
        <begin position="382"/>
        <end position="400"/>
    </location>
</feature>
<evidence type="ECO:0000256" key="3">
    <source>
        <dbReference type="ARBA" id="ARBA00022692"/>
    </source>
</evidence>
<comment type="subcellular location">
    <subcellularLocation>
        <location evidence="1">Membrane</location>
        <topology evidence="1">Multi-pass membrane protein</topology>
    </subcellularLocation>
</comment>
<feature type="transmembrane region" description="Helical" evidence="6">
    <location>
        <begin position="229"/>
        <end position="247"/>
    </location>
</feature>
<dbReference type="PIRSF" id="PIRSF006060">
    <property type="entry name" value="AA_transporter"/>
    <property type="match status" value="1"/>
</dbReference>
<feature type="transmembrane region" description="Helical" evidence="6">
    <location>
        <begin position="541"/>
        <end position="562"/>
    </location>
</feature>
<feature type="transmembrane region" description="Helical" evidence="6">
    <location>
        <begin position="355"/>
        <end position="376"/>
    </location>
</feature>
<comment type="caution">
    <text evidence="8">The sequence shown here is derived from an EMBL/GenBank/DDBJ whole genome shotgun (WGS) entry which is preliminary data.</text>
</comment>
<keyword evidence="3 6" id="KW-0812">Transmembrane</keyword>
<dbReference type="PANTHER" id="PTHR43243">
    <property type="entry name" value="INNER MEMBRANE TRANSPORTER YGJI-RELATED"/>
    <property type="match status" value="1"/>
</dbReference>
<evidence type="ECO:0000256" key="1">
    <source>
        <dbReference type="ARBA" id="ARBA00004141"/>
    </source>
</evidence>
<dbReference type="AlphaFoldDB" id="A0A9W9ZD85"/>
<feature type="transmembrane region" description="Helical" evidence="6">
    <location>
        <begin position="163"/>
        <end position="182"/>
    </location>
</feature>
<proteinExistence type="predicted"/>
<keyword evidence="5 6" id="KW-0472">Membrane</keyword>
<evidence type="ECO:0000256" key="4">
    <source>
        <dbReference type="ARBA" id="ARBA00022989"/>
    </source>
</evidence>
<keyword evidence="2" id="KW-0813">Transport</keyword>
<dbReference type="InterPro" id="IPR029485">
    <property type="entry name" value="CAT_C"/>
</dbReference>
<feature type="transmembrane region" description="Helical" evidence="6">
    <location>
        <begin position="94"/>
        <end position="115"/>
    </location>
</feature>